<accession>A0A2V4E8I6</accession>
<dbReference type="Gene3D" id="3.90.550.10">
    <property type="entry name" value="Spore Coat Polysaccharide Biosynthesis Protein SpsA, Chain A"/>
    <property type="match status" value="1"/>
</dbReference>
<dbReference type="AlphaFoldDB" id="A0A2V4E8I6"/>
<evidence type="ECO:0000313" key="2">
    <source>
        <dbReference type="Proteomes" id="UP000247932"/>
    </source>
</evidence>
<dbReference type="EMBL" id="QGLR01000009">
    <property type="protein sequence ID" value="PXZ07246.1"/>
    <property type="molecule type" value="Genomic_DNA"/>
</dbReference>
<name>A0A2V4E8I6_9GAMM</name>
<gene>
    <name evidence="1" type="ORF">DKK70_05170</name>
</gene>
<comment type="caution">
    <text evidence="1">The sequence shown here is derived from an EMBL/GenBank/DDBJ whole genome shotgun (WGS) entry which is preliminary data.</text>
</comment>
<protein>
    <recommendedName>
        <fullName evidence="3">Capsular biosynthesis protein</fullName>
    </recommendedName>
</protein>
<sequence length="544" mass="63129">MVIQLNTIILSAGKFNPKNISMGMINEQGLLPIRGKAAINWCIDDVLAKGFKNVKVVLRKNNSRLSNFLSFNYPTIQQIFVGDHENLFHSLSSVLTHCDENLPTQIILGDTLINEPFPVEDDVFLSSPNVRTSSQWCLISKDDNMHIKKIYNKEKDISLANKEALVGYYKISNTKLLKKITDEVKEKNEDDFLKVFAIYNKQIPIIVKTTNNWFDFGHVSGTVQARLELFNAREFNNIKVDSVKGTIIKSSKKKQKLLDEANWYNSLPKEISCFAPRVFNVIEDEETVSLEMELYGYANLAEIFIYGSNNLEDWYHIIDSLLKVHQVFEQYTIELDPEEIEEIYVKKTIQRLNEIDESIPYIKNMMVDDYIVINNIHYKNFNVVKNDLFNYLEKLQDYSNGSIVHGDYCFSNILFDPMHYIFKLIDPRGRFKTQTIYGDPRYDIAKLRHSVVGLYDFIVAGLFQLDEIEINNYDFHILAPSSTSKLEIFFDELVINYGYNSQDIRMIEALLFLTMIPLHSDAPTRQKCFYLTAIRKINEVLYNG</sequence>
<dbReference type="InterPro" id="IPR029044">
    <property type="entry name" value="Nucleotide-diphossugar_trans"/>
</dbReference>
<evidence type="ECO:0008006" key="3">
    <source>
        <dbReference type="Google" id="ProtNLM"/>
    </source>
</evidence>
<evidence type="ECO:0000313" key="1">
    <source>
        <dbReference type="EMBL" id="PXZ07246.1"/>
    </source>
</evidence>
<keyword evidence="2" id="KW-1185">Reference proteome</keyword>
<reference evidence="1 2" key="1">
    <citation type="submission" date="2018-05" db="EMBL/GenBank/DDBJ databases">
        <title>Reference genomes for bee gut microbiota database.</title>
        <authorList>
            <person name="Ellegaard K.M."/>
        </authorList>
    </citation>
    <scope>NUCLEOTIDE SEQUENCE [LARGE SCALE GENOMIC DNA]</scope>
    <source>
        <strain evidence="1 2">ESL0182</strain>
    </source>
</reference>
<organism evidence="1 2">
    <name type="scientific">Gilliamella apicola</name>
    <dbReference type="NCBI Taxonomy" id="1196095"/>
    <lineage>
        <taxon>Bacteria</taxon>
        <taxon>Pseudomonadati</taxon>
        <taxon>Pseudomonadota</taxon>
        <taxon>Gammaproteobacteria</taxon>
        <taxon>Orbales</taxon>
        <taxon>Orbaceae</taxon>
        <taxon>Gilliamella</taxon>
    </lineage>
</organism>
<dbReference type="InterPro" id="IPR011009">
    <property type="entry name" value="Kinase-like_dom_sf"/>
</dbReference>
<dbReference type="Proteomes" id="UP000247932">
    <property type="component" value="Unassembled WGS sequence"/>
</dbReference>
<dbReference type="SUPFAM" id="SSF53448">
    <property type="entry name" value="Nucleotide-diphospho-sugar transferases"/>
    <property type="match status" value="1"/>
</dbReference>
<dbReference type="SUPFAM" id="SSF56112">
    <property type="entry name" value="Protein kinase-like (PK-like)"/>
    <property type="match status" value="1"/>
</dbReference>
<proteinExistence type="predicted"/>